<accession>A0A0G0XJ46</accession>
<name>A0A0G0XJ46_9BACT</name>
<feature type="domain" description="ABC transporter" evidence="7">
    <location>
        <begin position="51"/>
        <end position="285"/>
    </location>
</feature>
<dbReference type="InterPro" id="IPR027417">
    <property type="entry name" value="P-loop_NTPase"/>
</dbReference>
<keyword evidence="6" id="KW-0472">Membrane</keyword>
<dbReference type="PANTHER" id="PTHR43394:SF1">
    <property type="entry name" value="ATP-BINDING CASSETTE SUB-FAMILY B MEMBER 10, MITOCHONDRIAL"/>
    <property type="match status" value="1"/>
</dbReference>
<protein>
    <submittedName>
        <fullName evidence="8">ABC transporter, ATP-binding protein</fullName>
    </submittedName>
</protein>
<dbReference type="Gene3D" id="3.40.50.300">
    <property type="entry name" value="P-loop containing nucleotide triphosphate hydrolases"/>
    <property type="match status" value="1"/>
</dbReference>
<evidence type="ECO:0000256" key="3">
    <source>
        <dbReference type="ARBA" id="ARBA00022741"/>
    </source>
</evidence>
<keyword evidence="3" id="KW-0547">Nucleotide-binding</keyword>
<proteinExistence type="predicted"/>
<evidence type="ECO:0000313" key="9">
    <source>
        <dbReference type="Proteomes" id="UP000033856"/>
    </source>
</evidence>
<dbReference type="SMART" id="SM00382">
    <property type="entry name" value="AAA"/>
    <property type="match status" value="1"/>
</dbReference>
<evidence type="ECO:0000313" key="8">
    <source>
        <dbReference type="EMBL" id="KKS24477.1"/>
    </source>
</evidence>
<dbReference type="SUPFAM" id="SSF52540">
    <property type="entry name" value="P-loop containing nucleoside triphosphate hydrolases"/>
    <property type="match status" value="1"/>
</dbReference>
<dbReference type="PROSITE" id="PS00211">
    <property type="entry name" value="ABC_TRANSPORTER_1"/>
    <property type="match status" value="1"/>
</dbReference>
<dbReference type="GO" id="GO:0005886">
    <property type="term" value="C:plasma membrane"/>
    <property type="evidence" value="ECO:0007669"/>
    <property type="project" value="UniProtKB-SubCell"/>
</dbReference>
<dbReference type="InterPro" id="IPR017871">
    <property type="entry name" value="ABC_transporter-like_CS"/>
</dbReference>
<reference evidence="8 9" key="1">
    <citation type="journal article" date="2015" name="Nature">
        <title>rRNA introns, odd ribosomes, and small enigmatic genomes across a large radiation of phyla.</title>
        <authorList>
            <person name="Brown C.T."/>
            <person name="Hug L.A."/>
            <person name="Thomas B.C."/>
            <person name="Sharon I."/>
            <person name="Castelle C.J."/>
            <person name="Singh A."/>
            <person name="Wilkins M.J."/>
            <person name="Williams K.H."/>
            <person name="Banfield J.F."/>
        </authorList>
    </citation>
    <scope>NUCLEOTIDE SEQUENCE [LARGE SCALE GENOMIC DNA]</scope>
</reference>
<dbReference type="InterPro" id="IPR036640">
    <property type="entry name" value="ABC1_TM_sf"/>
</dbReference>
<dbReference type="GO" id="GO:0005524">
    <property type="term" value="F:ATP binding"/>
    <property type="evidence" value="ECO:0007669"/>
    <property type="project" value="UniProtKB-KW"/>
</dbReference>
<keyword evidence="4 8" id="KW-0067">ATP-binding</keyword>
<evidence type="ECO:0000256" key="2">
    <source>
        <dbReference type="ARBA" id="ARBA00022692"/>
    </source>
</evidence>
<gene>
    <name evidence="8" type="ORF">UU83_C0024G0002</name>
</gene>
<dbReference type="Pfam" id="PF00005">
    <property type="entry name" value="ABC_tran"/>
    <property type="match status" value="1"/>
</dbReference>
<sequence>MFIYIQAAQGEIYTINQTAPYLKVFTDFRTSAEENKEISDGKDAFSFSKNLCFSNVVFSYSDDRKILSDINLLISKGEMIGLIGPSGAGKTTIVDLILRLFNPSFGEILIDEKPVTKIDLEKWRNNIRYVSQDIFLLNDTIENNIKFFDETIRHKDVIEATKMANVYDFINSLPQGFDTIIGERGGMLSGGERQRVALARALVKIPSLLILDEATSSLGSESESLIQQAIDNLRGRTTVVIIAYRLSTVTDCDKIMVLENGEIAEQGSPKELLNNPSSTFYKMYNTQHKSYS</sequence>
<dbReference type="InterPro" id="IPR003593">
    <property type="entry name" value="AAA+_ATPase"/>
</dbReference>
<dbReference type="GO" id="GO:0015421">
    <property type="term" value="F:ABC-type oligopeptide transporter activity"/>
    <property type="evidence" value="ECO:0007669"/>
    <property type="project" value="TreeGrafter"/>
</dbReference>
<evidence type="ECO:0000256" key="1">
    <source>
        <dbReference type="ARBA" id="ARBA00004651"/>
    </source>
</evidence>
<dbReference type="GO" id="GO:0090374">
    <property type="term" value="P:oligopeptide export from mitochondrion"/>
    <property type="evidence" value="ECO:0007669"/>
    <property type="project" value="TreeGrafter"/>
</dbReference>
<evidence type="ECO:0000256" key="5">
    <source>
        <dbReference type="ARBA" id="ARBA00022989"/>
    </source>
</evidence>
<dbReference type="PROSITE" id="PS50893">
    <property type="entry name" value="ABC_TRANSPORTER_2"/>
    <property type="match status" value="1"/>
</dbReference>
<keyword evidence="2" id="KW-0812">Transmembrane</keyword>
<dbReference type="PANTHER" id="PTHR43394">
    <property type="entry name" value="ATP-DEPENDENT PERMEASE MDL1, MITOCHONDRIAL"/>
    <property type="match status" value="1"/>
</dbReference>
<evidence type="ECO:0000259" key="7">
    <source>
        <dbReference type="PROSITE" id="PS50893"/>
    </source>
</evidence>
<dbReference type="EMBL" id="LCCD01000024">
    <property type="protein sequence ID" value="KKS24477.1"/>
    <property type="molecule type" value="Genomic_DNA"/>
</dbReference>
<dbReference type="AlphaFoldDB" id="A0A0G0XJ46"/>
<dbReference type="Proteomes" id="UP000033856">
    <property type="component" value="Unassembled WGS sequence"/>
</dbReference>
<comment type="subcellular location">
    <subcellularLocation>
        <location evidence="1">Cell membrane</location>
        <topology evidence="1">Multi-pass membrane protein</topology>
    </subcellularLocation>
</comment>
<dbReference type="GO" id="GO:0016887">
    <property type="term" value="F:ATP hydrolysis activity"/>
    <property type="evidence" value="ECO:0007669"/>
    <property type="project" value="InterPro"/>
</dbReference>
<dbReference type="InterPro" id="IPR039421">
    <property type="entry name" value="Type_1_exporter"/>
</dbReference>
<keyword evidence="5" id="KW-1133">Transmembrane helix</keyword>
<evidence type="ECO:0000256" key="6">
    <source>
        <dbReference type="ARBA" id="ARBA00023136"/>
    </source>
</evidence>
<comment type="caution">
    <text evidence="8">The sequence shown here is derived from an EMBL/GenBank/DDBJ whole genome shotgun (WGS) entry which is preliminary data.</text>
</comment>
<dbReference type="FunFam" id="3.40.50.300:FF:000218">
    <property type="entry name" value="Multidrug ABC transporter ATP-binding protein"/>
    <property type="match status" value="1"/>
</dbReference>
<dbReference type="InterPro" id="IPR003439">
    <property type="entry name" value="ABC_transporter-like_ATP-bd"/>
</dbReference>
<evidence type="ECO:0000256" key="4">
    <source>
        <dbReference type="ARBA" id="ARBA00022840"/>
    </source>
</evidence>
<organism evidence="8 9">
    <name type="scientific">Candidatus Jorgensenbacteria bacterium GW2011_GWF2_41_8</name>
    <dbReference type="NCBI Taxonomy" id="1618667"/>
    <lineage>
        <taxon>Bacteria</taxon>
        <taxon>Candidatus Joergenseniibacteriota</taxon>
    </lineage>
</organism>
<dbReference type="Gene3D" id="1.20.1560.10">
    <property type="entry name" value="ABC transporter type 1, transmembrane domain"/>
    <property type="match status" value="1"/>
</dbReference>